<evidence type="ECO:0008006" key="3">
    <source>
        <dbReference type="Google" id="ProtNLM"/>
    </source>
</evidence>
<organism evidence="1 2">
    <name type="scientific">Colletotrichum tofieldiae</name>
    <dbReference type="NCBI Taxonomy" id="708197"/>
    <lineage>
        <taxon>Eukaryota</taxon>
        <taxon>Fungi</taxon>
        <taxon>Dikarya</taxon>
        <taxon>Ascomycota</taxon>
        <taxon>Pezizomycotina</taxon>
        <taxon>Sordariomycetes</taxon>
        <taxon>Hypocreomycetidae</taxon>
        <taxon>Glomerellales</taxon>
        <taxon>Glomerellaceae</taxon>
        <taxon>Colletotrichum</taxon>
        <taxon>Colletotrichum spaethianum species complex</taxon>
    </lineage>
</organism>
<comment type="caution">
    <text evidence="1">The sequence shown here is derived from an EMBL/GenBank/DDBJ whole genome shotgun (WGS) entry which is preliminary data.</text>
</comment>
<dbReference type="Proteomes" id="UP000076552">
    <property type="component" value="Unassembled WGS sequence"/>
</dbReference>
<gene>
    <name evidence="1" type="ORF">CT0861_12159</name>
</gene>
<keyword evidence="2" id="KW-1185">Reference proteome</keyword>
<sequence>MSSMPGNTTTKYTPGWGVLPLELRQMILKALARQTTLGWGACASVCKEWRAILEKESFRQLKLQVSCLDDMGAMIGLEQVKLVKQIWLNIALKPYTCRCCPYSESDPWACGNNKVVREAITKLFSILSKWPEDAGLTLELSIQSPSDREHCFKNLCFGDDIKYETTLTGRRICTSDWTHEYPDNHGWNNGRQVGSPDSMAILRIFSPLSFKFQDVPQVKAVTHFIIRRQCRRQIKPKVLGSIFDKLPRLQSLVYEPWRSWKSHLEYSRDLGG</sequence>
<evidence type="ECO:0000313" key="2">
    <source>
        <dbReference type="Proteomes" id="UP000076552"/>
    </source>
</evidence>
<name>A0A166QJH6_9PEZI</name>
<dbReference type="AlphaFoldDB" id="A0A166QJH6"/>
<accession>A0A166QJH6</accession>
<reference evidence="1 2" key="1">
    <citation type="submission" date="2015-06" db="EMBL/GenBank/DDBJ databases">
        <title>Survival trade-offs in plant roots during colonization by closely related pathogenic and mutualistic fungi.</title>
        <authorList>
            <person name="Hacquard S."/>
            <person name="Kracher B."/>
            <person name="Hiruma K."/>
            <person name="Weinman A."/>
            <person name="Muench P."/>
            <person name="Garrido Oter R."/>
            <person name="Ver Loren van Themaat E."/>
            <person name="Dallerey J.-F."/>
            <person name="Damm U."/>
            <person name="Henrissat B."/>
            <person name="Lespinet O."/>
            <person name="Thon M."/>
            <person name="Kemen E."/>
            <person name="McHardy A.C."/>
            <person name="Schulze-Lefert P."/>
            <person name="O'Connell R.J."/>
        </authorList>
    </citation>
    <scope>NUCLEOTIDE SEQUENCE [LARGE SCALE GENOMIC DNA]</scope>
    <source>
        <strain evidence="1 2">0861</strain>
    </source>
</reference>
<dbReference type="EMBL" id="LFIV01000132">
    <property type="protein sequence ID" value="KZL68015.1"/>
    <property type="molecule type" value="Genomic_DNA"/>
</dbReference>
<dbReference type="SUPFAM" id="SSF81383">
    <property type="entry name" value="F-box domain"/>
    <property type="match status" value="1"/>
</dbReference>
<dbReference type="InterPro" id="IPR036047">
    <property type="entry name" value="F-box-like_dom_sf"/>
</dbReference>
<protein>
    <recommendedName>
        <fullName evidence="3">F-box domain-containing protein</fullName>
    </recommendedName>
</protein>
<proteinExistence type="predicted"/>
<evidence type="ECO:0000313" key="1">
    <source>
        <dbReference type="EMBL" id="KZL68015.1"/>
    </source>
</evidence>